<feature type="region of interest" description="Disordered" evidence="1">
    <location>
        <begin position="60"/>
        <end position="91"/>
    </location>
</feature>
<keyword evidence="2" id="KW-0472">Membrane</keyword>
<evidence type="ECO:0000313" key="4">
    <source>
        <dbReference type="Proteomes" id="UP000638849"/>
    </source>
</evidence>
<feature type="transmembrane region" description="Helical" evidence="2">
    <location>
        <begin position="31"/>
        <end position="53"/>
    </location>
</feature>
<feature type="compositionally biased region" description="Low complexity" evidence="1">
    <location>
        <begin position="63"/>
        <end position="79"/>
    </location>
</feature>
<dbReference type="RefSeq" id="WP_198275288.1">
    <property type="nucleotide sequence ID" value="NZ_BAAAIF010000069.1"/>
</dbReference>
<dbReference type="Proteomes" id="UP000638849">
    <property type="component" value="Unassembled WGS sequence"/>
</dbReference>
<dbReference type="EMBL" id="JAEEAQ010000014">
    <property type="protein sequence ID" value="MBI0312011.1"/>
    <property type="molecule type" value="Genomic_DNA"/>
</dbReference>
<evidence type="ECO:0000256" key="2">
    <source>
        <dbReference type="SAM" id="Phobius"/>
    </source>
</evidence>
<keyword evidence="2" id="KW-1133">Transmembrane helix</keyword>
<keyword evidence="2" id="KW-0812">Transmembrane</keyword>
<sequence length="91" mass="9077">MDANLTILLICLGVLAVVCYAIRRLSSTPARIVAVIMALAALVGALKPLVALLSEPQRAETVAPSEPATPSGPATAPASKQPAATSSASGL</sequence>
<evidence type="ECO:0000313" key="3">
    <source>
        <dbReference type="EMBL" id="MBI0312011.1"/>
    </source>
</evidence>
<comment type="caution">
    <text evidence="3">The sequence shown here is derived from an EMBL/GenBank/DDBJ whole genome shotgun (WGS) entry which is preliminary data.</text>
</comment>
<name>A0ABS0R3N9_9ACTN</name>
<evidence type="ECO:0008006" key="5">
    <source>
        <dbReference type="Google" id="ProtNLM"/>
    </source>
</evidence>
<accession>A0ABS0R3N9</accession>
<organism evidence="3 4">
    <name type="scientific">Streptomyces javensis</name>
    <dbReference type="NCBI Taxonomy" id="114698"/>
    <lineage>
        <taxon>Bacteria</taxon>
        <taxon>Bacillati</taxon>
        <taxon>Actinomycetota</taxon>
        <taxon>Actinomycetes</taxon>
        <taxon>Kitasatosporales</taxon>
        <taxon>Streptomycetaceae</taxon>
        <taxon>Streptomyces</taxon>
        <taxon>Streptomyces violaceusniger group</taxon>
    </lineage>
</organism>
<keyword evidence="4" id="KW-1185">Reference proteome</keyword>
<feature type="compositionally biased region" description="Polar residues" evidence="1">
    <location>
        <begin position="82"/>
        <end position="91"/>
    </location>
</feature>
<reference evidence="3 4" key="1">
    <citation type="submission" date="2020-12" db="EMBL/GenBank/DDBJ databases">
        <authorList>
            <person name="Kusuma A.B."/>
            <person name="Nouioui I."/>
            <person name="Goodfellow M."/>
        </authorList>
    </citation>
    <scope>NUCLEOTIDE SEQUENCE [LARGE SCALE GENOMIC DNA]</scope>
    <source>
        <strain evidence="3 4">DSM 41764</strain>
    </source>
</reference>
<proteinExistence type="predicted"/>
<protein>
    <recommendedName>
        <fullName evidence="5">DUF2339 domain-containing protein</fullName>
    </recommendedName>
</protein>
<evidence type="ECO:0000256" key="1">
    <source>
        <dbReference type="SAM" id="MobiDB-lite"/>
    </source>
</evidence>
<gene>
    <name evidence="3" type="ORF">JBF12_02975</name>
</gene>